<keyword evidence="2" id="KW-0413">Isomerase</keyword>
<dbReference type="OrthoDB" id="9786032at2"/>
<feature type="domain" description="Nudix hydrolase" evidence="1">
    <location>
        <begin position="29"/>
        <end position="167"/>
    </location>
</feature>
<dbReference type="InterPro" id="IPR000086">
    <property type="entry name" value="NUDIX_hydrolase_dom"/>
</dbReference>
<evidence type="ECO:0000313" key="3">
    <source>
        <dbReference type="Proteomes" id="UP000199312"/>
    </source>
</evidence>
<evidence type="ECO:0000259" key="1">
    <source>
        <dbReference type="PROSITE" id="PS51462"/>
    </source>
</evidence>
<dbReference type="GO" id="GO:0009240">
    <property type="term" value="P:isopentenyl diphosphate biosynthetic process"/>
    <property type="evidence" value="ECO:0007669"/>
    <property type="project" value="TreeGrafter"/>
</dbReference>
<dbReference type="InterPro" id="IPR015797">
    <property type="entry name" value="NUDIX_hydrolase-like_dom_sf"/>
</dbReference>
<dbReference type="Proteomes" id="UP000199312">
    <property type="component" value="Unassembled WGS sequence"/>
</dbReference>
<dbReference type="STRING" id="593133.SAMN04488006_2613"/>
<dbReference type="AlphaFoldDB" id="A0A1I6RWR3"/>
<dbReference type="Gene3D" id="3.90.79.10">
    <property type="entry name" value="Nucleoside Triphosphate Pyrophosphohydrolase"/>
    <property type="match status" value="1"/>
</dbReference>
<dbReference type="Pfam" id="PF00293">
    <property type="entry name" value="NUDIX"/>
    <property type="match status" value="1"/>
</dbReference>
<organism evidence="2 3">
    <name type="scientific">Lutibacter maritimus</name>
    <dbReference type="NCBI Taxonomy" id="593133"/>
    <lineage>
        <taxon>Bacteria</taxon>
        <taxon>Pseudomonadati</taxon>
        <taxon>Bacteroidota</taxon>
        <taxon>Flavobacteriia</taxon>
        <taxon>Flavobacteriales</taxon>
        <taxon>Flavobacteriaceae</taxon>
        <taxon>Lutibacter</taxon>
    </lineage>
</organism>
<name>A0A1I6RWR3_9FLAO</name>
<dbReference type="PROSITE" id="PS51462">
    <property type="entry name" value="NUDIX"/>
    <property type="match status" value="1"/>
</dbReference>
<dbReference type="RefSeq" id="WP_090227779.1">
    <property type="nucleotide sequence ID" value="NZ_FOZP01000007.1"/>
</dbReference>
<protein>
    <submittedName>
        <fullName evidence="2">Isopentenyldiphosphate isomerase</fullName>
    </submittedName>
</protein>
<proteinExistence type="predicted"/>
<gene>
    <name evidence="2" type="ORF">SAMN04488006_2613</name>
</gene>
<dbReference type="CDD" id="cd04692">
    <property type="entry name" value="NUDIX_Hydrolase"/>
    <property type="match status" value="1"/>
</dbReference>
<dbReference type="PANTHER" id="PTHR10885:SF20">
    <property type="entry name" value="NUDIX HYDROLASE DOMAIN-CONTAINING PROTEIN"/>
    <property type="match status" value="1"/>
</dbReference>
<keyword evidence="3" id="KW-1185">Reference proteome</keyword>
<accession>A0A1I6RWR3</accession>
<dbReference type="SUPFAM" id="SSF55811">
    <property type="entry name" value="Nudix"/>
    <property type="match status" value="1"/>
</dbReference>
<dbReference type="PANTHER" id="PTHR10885">
    <property type="entry name" value="ISOPENTENYL-DIPHOSPHATE DELTA-ISOMERASE"/>
    <property type="match status" value="1"/>
</dbReference>
<reference evidence="3" key="1">
    <citation type="submission" date="2016-10" db="EMBL/GenBank/DDBJ databases">
        <authorList>
            <person name="Varghese N."/>
            <person name="Submissions S."/>
        </authorList>
    </citation>
    <scope>NUCLEOTIDE SEQUENCE [LARGE SCALE GENOMIC DNA]</scope>
    <source>
        <strain evidence="3">DSM 24450</strain>
    </source>
</reference>
<evidence type="ECO:0000313" key="2">
    <source>
        <dbReference type="EMBL" id="SFS69144.1"/>
    </source>
</evidence>
<dbReference type="GO" id="GO:0005737">
    <property type="term" value="C:cytoplasm"/>
    <property type="evidence" value="ECO:0007669"/>
    <property type="project" value="TreeGrafter"/>
</dbReference>
<sequence length="179" mass="20759">MDEYIDILNDNGEISGKTCLKSEAHKKGLFHQSVHIWIVDYEKNVLIQKRAASKDVFPNLWDVSVAGHISAGEQPEISAIREIEEEIGLSVSKDELQYIGTSKKKIIHKIDLIDNELHHIYICRINFNFDTLRIQREEVSEIKTIELSNLIKEVLNEKNCFVPHGKDYYTFVFNELKML</sequence>
<dbReference type="GO" id="GO:0004452">
    <property type="term" value="F:isopentenyl-diphosphate delta-isomerase activity"/>
    <property type="evidence" value="ECO:0007669"/>
    <property type="project" value="TreeGrafter"/>
</dbReference>
<dbReference type="EMBL" id="FOZP01000007">
    <property type="protein sequence ID" value="SFS69144.1"/>
    <property type="molecule type" value="Genomic_DNA"/>
</dbReference>